<proteinExistence type="predicted"/>
<dbReference type="EMBL" id="MNAD01000373">
    <property type="protein sequence ID" value="OJT13660.1"/>
    <property type="molecule type" value="Genomic_DNA"/>
</dbReference>
<evidence type="ECO:0000313" key="2">
    <source>
        <dbReference type="EMBL" id="OJT13660.1"/>
    </source>
</evidence>
<dbReference type="Proteomes" id="UP000184267">
    <property type="component" value="Unassembled WGS sequence"/>
</dbReference>
<keyword evidence="3" id="KW-1185">Reference proteome</keyword>
<dbReference type="AlphaFoldDB" id="A0A1M2W1K2"/>
<evidence type="ECO:0000313" key="3">
    <source>
        <dbReference type="Proteomes" id="UP000184267"/>
    </source>
</evidence>
<accession>A0A1M2W1K2</accession>
<name>A0A1M2W1K2_TRAPU</name>
<gene>
    <name evidence="2" type="ORF">TRAPUB_9759</name>
</gene>
<evidence type="ECO:0000256" key="1">
    <source>
        <dbReference type="SAM" id="MobiDB-lite"/>
    </source>
</evidence>
<organism evidence="2 3">
    <name type="scientific">Trametes pubescens</name>
    <name type="common">White-rot fungus</name>
    <dbReference type="NCBI Taxonomy" id="154538"/>
    <lineage>
        <taxon>Eukaryota</taxon>
        <taxon>Fungi</taxon>
        <taxon>Dikarya</taxon>
        <taxon>Basidiomycota</taxon>
        <taxon>Agaricomycotina</taxon>
        <taxon>Agaricomycetes</taxon>
        <taxon>Polyporales</taxon>
        <taxon>Polyporaceae</taxon>
        <taxon>Trametes</taxon>
    </lineage>
</organism>
<sequence length="82" mass="8576">MSGHDAATATAGTLTQGAQPSADGTYGVYNAVLHWTCDLRRNNDGAGSFLTGPQRVLRTRCDANMRWKAGRPTPAAASVEGV</sequence>
<reference evidence="2 3" key="1">
    <citation type="submission" date="2016-10" db="EMBL/GenBank/DDBJ databases">
        <title>Genome sequence of the basidiomycete white-rot fungus Trametes pubescens.</title>
        <authorList>
            <person name="Makela M.R."/>
            <person name="Granchi Z."/>
            <person name="Peng M."/>
            <person name="De Vries R.P."/>
            <person name="Grigoriev I."/>
            <person name="Riley R."/>
            <person name="Hilden K."/>
        </authorList>
    </citation>
    <scope>NUCLEOTIDE SEQUENCE [LARGE SCALE GENOMIC DNA]</scope>
    <source>
        <strain evidence="2 3">FBCC735</strain>
    </source>
</reference>
<protein>
    <submittedName>
        <fullName evidence="2">Uncharacterized protein</fullName>
    </submittedName>
</protein>
<feature type="compositionally biased region" description="Low complexity" evidence="1">
    <location>
        <begin position="1"/>
        <end position="19"/>
    </location>
</feature>
<feature type="region of interest" description="Disordered" evidence="1">
    <location>
        <begin position="1"/>
        <end position="22"/>
    </location>
</feature>
<comment type="caution">
    <text evidence="2">The sequence shown here is derived from an EMBL/GenBank/DDBJ whole genome shotgun (WGS) entry which is preliminary data.</text>
</comment>